<sequence length="266" mass="28989">MPRLLCTLHFVRHGETTANREGIIQGHQDYDLTPIGINQAVATAIRLRGNTYWQTYSSDLTRASHTAEIILEEHAGANLRKTPLLREFALGAQEGLPRGTTWPRARRMKAEAAGVSPVAYNESLRESPADVHKRAQQFLASLVSDAVRAADDGTVNRVGQGRNGRHDSAAEAAAAAEARNGDENARLALVVSHGGILNVMMLTVMGLDEKACPLMRNCAVAVVDVVDDGRGKGRVRYVPRTLNDVSHFQSIRRQCTASADKMMSLR</sequence>
<feature type="binding site" evidence="3">
    <location>
        <position position="62"/>
    </location>
    <ligand>
        <name>substrate</name>
    </ligand>
</feature>
<organism evidence="4 5">
    <name type="scientific">Ectocarpus siliculosus</name>
    <name type="common">Brown alga</name>
    <name type="synonym">Conferva siliculosa</name>
    <dbReference type="NCBI Taxonomy" id="2880"/>
    <lineage>
        <taxon>Eukaryota</taxon>
        <taxon>Sar</taxon>
        <taxon>Stramenopiles</taxon>
        <taxon>Ochrophyta</taxon>
        <taxon>PX clade</taxon>
        <taxon>Phaeophyceae</taxon>
        <taxon>Ectocarpales</taxon>
        <taxon>Ectocarpaceae</taxon>
        <taxon>Ectocarpus</taxon>
    </lineage>
</organism>
<dbReference type="SMART" id="SM00855">
    <property type="entry name" value="PGAM"/>
    <property type="match status" value="1"/>
</dbReference>
<dbReference type="SUPFAM" id="SSF53254">
    <property type="entry name" value="Phosphoglycerate mutase-like"/>
    <property type="match status" value="1"/>
</dbReference>
<dbReference type="InParanoid" id="D8LF56"/>
<dbReference type="EMBL" id="FN648007">
    <property type="protein sequence ID" value="CBN78654.1"/>
    <property type="molecule type" value="Genomic_DNA"/>
</dbReference>
<dbReference type="InterPro" id="IPR029033">
    <property type="entry name" value="His_PPase_superfam"/>
</dbReference>
<keyword evidence="1" id="KW-0378">Hydrolase</keyword>
<dbReference type="GO" id="GO:0005829">
    <property type="term" value="C:cytosol"/>
    <property type="evidence" value="ECO:0007669"/>
    <property type="project" value="TreeGrafter"/>
</dbReference>
<feature type="binding site" evidence="3">
    <location>
        <begin position="12"/>
        <end position="19"/>
    </location>
    <ligand>
        <name>substrate</name>
    </ligand>
</feature>
<dbReference type="PANTHER" id="PTHR46517">
    <property type="entry name" value="FRUCTOSE-2,6-BISPHOSPHATASE TIGAR"/>
    <property type="match status" value="1"/>
</dbReference>
<dbReference type="EMBL" id="FN649741">
    <property type="protein sequence ID" value="CBN78654.1"/>
    <property type="molecule type" value="Genomic_DNA"/>
</dbReference>
<feature type="active site" description="Proton donor/acceptor" evidence="2">
    <location>
        <position position="87"/>
    </location>
</feature>
<dbReference type="GO" id="GO:0004331">
    <property type="term" value="F:fructose-2,6-bisphosphate 2-phosphatase activity"/>
    <property type="evidence" value="ECO:0007669"/>
    <property type="project" value="TreeGrafter"/>
</dbReference>
<evidence type="ECO:0000313" key="4">
    <source>
        <dbReference type="EMBL" id="CBN78654.1"/>
    </source>
</evidence>
<evidence type="ECO:0000256" key="1">
    <source>
        <dbReference type="ARBA" id="ARBA00022801"/>
    </source>
</evidence>
<dbReference type="InterPro" id="IPR051695">
    <property type="entry name" value="Phosphoglycerate_Mutase"/>
</dbReference>
<dbReference type="InterPro" id="IPR013078">
    <property type="entry name" value="His_Pase_superF_clade-1"/>
</dbReference>
<dbReference type="GO" id="GO:0043456">
    <property type="term" value="P:regulation of pentose-phosphate shunt"/>
    <property type="evidence" value="ECO:0007669"/>
    <property type="project" value="TreeGrafter"/>
</dbReference>
<accession>D8LF56</accession>
<protein>
    <submittedName>
        <fullName evidence="4">Phosphoglycerate mutase</fullName>
    </submittedName>
</protein>
<dbReference type="OrthoDB" id="354304at2759"/>
<evidence type="ECO:0000256" key="2">
    <source>
        <dbReference type="PIRSR" id="PIRSR613078-1"/>
    </source>
</evidence>
<dbReference type="GO" id="GO:0045820">
    <property type="term" value="P:negative regulation of glycolytic process"/>
    <property type="evidence" value="ECO:0007669"/>
    <property type="project" value="TreeGrafter"/>
</dbReference>
<keyword evidence="5" id="KW-1185">Reference proteome</keyword>
<dbReference type="CDD" id="cd07067">
    <property type="entry name" value="HP_PGM_like"/>
    <property type="match status" value="1"/>
</dbReference>
<dbReference type="Pfam" id="PF00300">
    <property type="entry name" value="His_Phos_1"/>
    <property type="match status" value="1"/>
</dbReference>
<evidence type="ECO:0000313" key="5">
    <source>
        <dbReference type="Proteomes" id="UP000002630"/>
    </source>
</evidence>
<dbReference type="eggNOG" id="KOG0235">
    <property type="taxonomic scope" value="Eukaryota"/>
</dbReference>
<feature type="active site" description="Tele-phosphohistidine intermediate" evidence="2">
    <location>
        <position position="13"/>
    </location>
</feature>
<dbReference type="STRING" id="2880.D8LF56"/>
<dbReference type="Gene3D" id="3.40.50.1240">
    <property type="entry name" value="Phosphoglycerate mutase-like"/>
    <property type="match status" value="1"/>
</dbReference>
<reference evidence="4 5" key="1">
    <citation type="journal article" date="2010" name="Nature">
        <title>The Ectocarpus genome and the independent evolution of multicellularity in brown algae.</title>
        <authorList>
            <person name="Cock J.M."/>
            <person name="Sterck L."/>
            <person name="Rouze P."/>
            <person name="Scornet D."/>
            <person name="Allen A.E."/>
            <person name="Amoutzias G."/>
            <person name="Anthouard V."/>
            <person name="Artiguenave F."/>
            <person name="Aury J.M."/>
            <person name="Badger J.H."/>
            <person name="Beszteri B."/>
            <person name="Billiau K."/>
            <person name="Bonnet E."/>
            <person name="Bothwell J.H."/>
            <person name="Bowler C."/>
            <person name="Boyen C."/>
            <person name="Brownlee C."/>
            <person name="Carrano C.J."/>
            <person name="Charrier B."/>
            <person name="Cho G.Y."/>
            <person name="Coelho S.M."/>
            <person name="Collen J."/>
            <person name="Corre E."/>
            <person name="Da Silva C."/>
            <person name="Delage L."/>
            <person name="Delaroque N."/>
            <person name="Dittami S.M."/>
            <person name="Doulbeau S."/>
            <person name="Elias M."/>
            <person name="Farnham G."/>
            <person name="Gachon C.M."/>
            <person name="Gschloessl B."/>
            <person name="Heesch S."/>
            <person name="Jabbari K."/>
            <person name="Jubin C."/>
            <person name="Kawai H."/>
            <person name="Kimura K."/>
            <person name="Kloareg B."/>
            <person name="Kupper F.C."/>
            <person name="Lang D."/>
            <person name="Le Bail A."/>
            <person name="Leblanc C."/>
            <person name="Lerouge P."/>
            <person name="Lohr M."/>
            <person name="Lopez P.J."/>
            <person name="Martens C."/>
            <person name="Maumus F."/>
            <person name="Michel G."/>
            <person name="Miranda-Saavedra D."/>
            <person name="Morales J."/>
            <person name="Moreau H."/>
            <person name="Motomura T."/>
            <person name="Nagasato C."/>
            <person name="Napoli C.A."/>
            <person name="Nelson D.R."/>
            <person name="Nyvall-Collen P."/>
            <person name="Peters A.F."/>
            <person name="Pommier C."/>
            <person name="Potin P."/>
            <person name="Poulain J."/>
            <person name="Quesneville H."/>
            <person name="Read B."/>
            <person name="Rensing S.A."/>
            <person name="Ritter A."/>
            <person name="Rousvoal S."/>
            <person name="Samanta M."/>
            <person name="Samson G."/>
            <person name="Schroeder D.C."/>
            <person name="Segurens B."/>
            <person name="Strittmatter M."/>
            <person name="Tonon T."/>
            <person name="Tregear J.W."/>
            <person name="Valentin K."/>
            <person name="von Dassow P."/>
            <person name="Yamagishi T."/>
            <person name="Van de Peer Y."/>
            <person name="Wincker P."/>
        </authorList>
    </citation>
    <scope>NUCLEOTIDE SEQUENCE [LARGE SCALE GENOMIC DNA]</scope>
    <source>
        <strain evidence="5">Ec32 / CCAP1310/4</strain>
    </source>
</reference>
<gene>
    <name evidence="4" type="primary">PGM</name>
    <name evidence="4" type="ORF">Esi_0141_0039</name>
</gene>
<dbReference type="AlphaFoldDB" id="D8LF56"/>
<evidence type="ECO:0000256" key="3">
    <source>
        <dbReference type="PIRSR" id="PIRSR613078-2"/>
    </source>
</evidence>
<dbReference type="PANTHER" id="PTHR46517:SF1">
    <property type="entry name" value="FRUCTOSE-2,6-BISPHOSPHATASE TIGAR"/>
    <property type="match status" value="1"/>
</dbReference>
<dbReference type="Proteomes" id="UP000002630">
    <property type="component" value="Linkage Group LG16"/>
</dbReference>
<name>D8LF56_ECTSI</name>
<proteinExistence type="predicted"/>
<dbReference type="OMA" id="DICLQIT"/>